<feature type="compositionally biased region" description="Low complexity" evidence="1">
    <location>
        <begin position="1"/>
        <end position="13"/>
    </location>
</feature>
<feature type="compositionally biased region" description="Acidic residues" evidence="1">
    <location>
        <begin position="31"/>
        <end position="46"/>
    </location>
</feature>
<sequence length="145" mass="16668">MILQSSSSNSNIQEELKVTTYKSDEENTSTNEEENIEIPEPMDIEQTDPYGKRKLELDIQKNDYPRTLNKDYETVENTTKIFSSQTENIATNEIKTEYTGESSNQQPSQTIPIPHWIDDLNKRNVAQGGIYLDLTNISISDYEKL</sequence>
<feature type="region of interest" description="Disordered" evidence="1">
    <location>
        <begin position="1"/>
        <end position="51"/>
    </location>
</feature>
<dbReference type="Proteomes" id="UP001358586">
    <property type="component" value="Chromosome 8"/>
</dbReference>
<evidence type="ECO:0000256" key="1">
    <source>
        <dbReference type="SAM" id="MobiDB-lite"/>
    </source>
</evidence>
<dbReference type="EMBL" id="JARKNE010000008">
    <property type="protein sequence ID" value="KAK5813007.1"/>
    <property type="molecule type" value="Genomic_DNA"/>
</dbReference>
<evidence type="ECO:0000313" key="3">
    <source>
        <dbReference type="Proteomes" id="UP001358586"/>
    </source>
</evidence>
<accession>A0ABR0P3G0</accession>
<protein>
    <submittedName>
        <fullName evidence="2">Uncharacterized protein</fullName>
    </submittedName>
</protein>
<organism evidence="2 3">
    <name type="scientific">Gossypium arboreum</name>
    <name type="common">Tree cotton</name>
    <name type="synonym">Gossypium nanking</name>
    <dbReference type="NCBI Taxonomy" id="29729"/>
    <lineage>
        <taxon>Eukaryota</taxon>
        <taxon>Viridiplantae</taxon>
        <taxon>Streptophyta</taxon>
        <taxon>Embryophyta</taxon>
        <taxon>Tracheophyta</taxon>
        <taxon>Spermatophyta</taxon>
        <taxon>Magnoliopsida</taxon>
        <taxon>eudicotyledons</taxon>
        <taxon>Gunneridae</taxon>
        <taxon>Pentapetalae</taxon>
        <taxon>rosids</taxon>
        <taxon>malvids</taxon>
        <taxon>Malvales</taxon>
        <taxon>Malvaceae</taxon>
        <taxon>Malvoideae</taxon>
        <taxon>Gossypium</taxon>
    </lineage>
</organism>
<gene>
    <name evidence="2" type="ORF">PVK06_028453</name>
</gene>
<reference evidence="2 3" key="1">
    <citation type="submission" date="2023-03" db="EMBL/GenBank/DDBJ databases">
        <title>WGS of Gossypium arboreum.</title>
        <authorList>
            <person name="Yu D."/>
        </authorList>
    </citation>
    <scope>NUCLEOTIDE SEQUENCE [LARGE SCALE GENOMIC DNA]</scope>
    <source>
        <tissue evidence="2">Leaf</tissue>
    </source>
</reference>
<feature type="compositionally biased region" description="Basic and acidic residues" evidence="1">
    <location>
        <begin position="14"/>
        <end position="25"/>
    </location>
</feature>
<keyword evidence="3" id="KW-1185">Reference proteome</keyword>
<name>A0ABR0P3G0_GOSAR</name>
<comment type="caution">
    <text evidence="2">The sequence shown here is derived from an EMBL/GenBank/DDBJ whole genome shotgun (WGS) entry which is preliminary data.</text>
</comment>
<evidence type="ECO:0000313" key="2">
    <source>
        <dbReference type="EMBL" id="KAK5813007.1"/>
    </source>
</evidence>
<proteinExistence type="predicted"/>